<dbReference type="InterPro" id="IPR027791">
    <property type="entry name" value="Galactosyl_T_C"/>
</dbReference>
<comment type="similarity">
    <text evidence="2">Belongs to the glycosyltransferase 2 family.</text>
</comment>
<dbReference type="Proteomes" id="UP000009315">
    <property type="component" value="Unassembled WGS sequence"/>
</dbReference>
<evidence type="ECO:0000256" key="2">
    <source>
        <dbReference type="ARBA" id="ARBA00006739"/>
    </source>
</evidence>
<dbReference type="PANTHER" id="PTHR43179">
    <property type="entry name" value="RHAMNOSYLTRANSFERASE WBBL"/>
    <property type="match status" value="1"/>
</dbReference>
<protein>
    <submittedName>
        <fullName evidence="7">Glycosyl transferase, family 2</fullName>
    </submittedName>
</protein>
<dbReference type="Gene3D" id="3.90.550.10">
    <property type="entry name" value="Spore Coat Polysaccharide Biosynthesis Protein SpsA, Chain A"/>
    <property type="match status" value="1"/>
</dbReference>
<dbReference type="STRING" id="1121428.DESHY_160163"/>
<evidence type="ECO:0000259" key="5">
    <source>
        <dbReference type="Pfam" id="PF00535"/>
    </source>
</evidence>
<evidence type="ECO:0000313" key="8">
    <source>
        <dbReference type="Proteomes" id="UP000009315"/>
    </source>
</evidence>
<dbReference type="RefSeq" id="WP_008411222.1">
    <property type="nucleotide sequence ID" value="NZ_CAOS01000008.1"/>
</dbReference>
<dbReference type="InterPro" id="IPR029044">
    <property type="entry name" value="Nucleotide-diphossugar_trans"/>
</dbReference>
<keyword evidence="8" id="KW-1185">Reference proteome</keyword>
<keyword evidence="3" id="KW-0328">Glycosyltransferase</keyword>
<dbReference type="Pfam" id="PF02709">
    <property type="entry name" value="Glyco_transf_7C"/>
    <property type="match status" value="1"/>
</dbReference>
<dbReference type="SUPFAM" id="SSF53448">
    <property type="entry name" value="Nucleotide-diphospho-sugar transferases"/>
    <property type="match status" value="1"/>
</dbReference>
<evidence type="ECO:0000259" key="6">
    <source>
        <dbReference type="Pfam" id="PF02709"/>
    </source>
</evidence>
<dbReference type="PANTHER" id="PTHR43179:SF12">
    <property type="entry name" value="GALACTOFURANOSYLTRANSFERASE GLFT2"/>
    <property type="match status" value="1"/>
</dbReference>
<evidence type="ECO:0000256" key="1">
    <source>
        <dbReference type="ARBA" id="ARBA00004776"/>
    </source>
</evidence>
<dbReference type="eggNOG" id="COG1216">
    <property type="taxonomic scope" value="Bacteria"/>
</dbReference>
<dbReference type="OrthoDB" id="396512at2"/>
<comment type="pathway">
    <text evidence="1">Cell wall biogenesis; cell wall polysaccharide biosynthesis.</text>
</comment>
<dbReference type="EMBL" id="CAOS01000008">
    <property type="protein sequence ID" value="CCO08039.1"/>
    <property type="molecule type" value="Genomic_DNA"/>
</dbReference>
<dbReference type="AlphaFoldDB" id="K8DYS1"/>
<feature type="domain" description="Glycosyltransferase 2-like" evidence="5">
    <location>
        <begin position="5"/>
        <end position="123"/>
    </location>
</feature>
<evidence type="ECO:0000256" key="3">
    <source>
        <dbReference type="ARBA" id="ARBA00022676"/>
    </source>
</evidence>
<evidence type="ECO:0000313" key="7">
    <source>
        <dbReference type="EMBL" id="CCO08039.1"/>
    </source>
</evidence>
<comment type="caution">
    <text evidence="7">The sequence shown here is derived from an EMBL/GenBank/DDBJ whole genome shotgun (WGS) entry which is preliminary data.</text>
</comment>
<feature type="domain" description="Galactosyltransferase C-terminal" evidence="6">
    <location>
        <begin position="156"/>
        <end position="197"/>
    </location>
</feature>
<sequence length="291" mass="32767">MPQVSIVIPCKNEGSLIKQTITSILDTPVRLSYDITVVNDGSTDGCCTFLQGRRRDARVRLINTPGVGAANARNLGARHAAGRLLVFCDAHITVEEDWLDLLAEDLAEEGVGAVAPGIANLNNVYAIGYGLTWNEKLEARWLPCPAGVAEVPFAPGGCVAVKRQVFQDVGGFERGFRIYGFEDAEFSLKLWLFGYRVLVDPGVVIKHYFRESLPYQITMQDYAYNALRLALSHFQPRRVAKVIDMFAYLKNIGSLVSEVLFASDALQQRQQYFRRRQYQDDWFMDKFQIPF</sequence>
<dbReference type="Pfam" id="PF00535">
    <property type="entry name" value="Glycos_transf_2"/>
    <property type="match status" value="1"/>
</dbReference>
<dbReference type="GO" id="GO:0016757">
    <property type="term" value="F:glycosyltransferase activity"/>
    <property type="evidence" value="ECO:0007669"/>
    <property type="project" value="UniProtKB-KW"/>
</dbReference>
<reference evidence="7 8" key="1">
    <citation type="journal article" date="2013" name="Genome Announc.">
        <title>Genome Sequence of the Sulfate-Reducing Bacterium Desulfotomaculum hydrothermale Lam5(T).</title>
        <authorList>
            <person name="Amin O."/>
            <person name="Fardeau M.L."/>
            <person name="Valette O."/>
            <person name="Hirschler-Rea A."/>
            <person name="Barbe V."/>
            <person name="Medigue C."/>
            <person name="Vacherie B."/>
            <person name="Ollivier B."/>
            <person name="Bertin P.N."/>
            <person name="Dolla A."/>
        </authorList>
    </citation>
    <scope>NUCLEOTIDE SEQUENCE [LARGE SCALE GENOMIC DNA]</scope>
    <source>
        <strain evidence="8">Lam5 / DSM 18033</strain>
    </source>
</reference>
<gene>
    <name evidence="7" type="ORF">DESHY_160163</name>
</gene>
<dbReference type="InterPro" id="IPR001173">
    <property type="entry name" value="Glyco_trans_2-like"/>
</dbReference>
<proteinExistence type="inferred from homology"/>
<evidence type="ECO:0000256" key="4">
    <source>
        <dbReference type="ARBA" id="ARBA00022679"/>
    </source>
</evidence>
<organism evidence="7 8">
    <name type="scientific">Desulforamulus hydrothermalis Lam5 = DSM 18033</name>
    <dbReference type="NCBI Taxonomy" id="1121428"/>
    <lineage>
        <taxon>Bacteria</taxon>
        <taxon>Bacillati</taxon>
        <taxon>Bacillota</taxon>
        <taxon>Clostridia</taxon>
        <taxon>Eubacteriales</taxon>
        <taxon>Peptococcaceae</taxon>
        <taxon>Desulforamulus</taxon>
    </lineage>
</organism>
<name>K8DYS1_9FIRM</name>
<accession>K8DYS1</accession>
<keyword evidence="4 7" id="KW-0808">Transferase</keyword>